<evidence type="ECO:0000313" key="2">
    <source>
        <dbReference type="Proteomes" id="UP000724584"/>
    </source>
</evidence>
<proteinExistence type="predicted"/>
<name>A0ACB7P9D3_9PEZI</name>
<evidence type="ECO:0000313" key="1">
    <source>
        <dbReference type="EMBL" id="KAH6632069.1"/>
    </source>
</evidence>
<dbReference type="Proteomes" id="UP000724584">
    <property type="component" value="Unassembled WGS sequence"/>
</dbReference>
<sequence>MLTELLLSVRTWTAVAILASVYYLLFRPRTPPAFPIVNQYPNDFFRRKAYREARENAKQLIIEGLAKHGGPITILIPHGQKIILPSSLTTWVKSNKDLDHKQLVREDFFSGIPGFEALSLLHDPDSMLINLITTKMGPNNNPTLIKAMHTSLSHGLPALWDDSTTSTSTPTPPSSWHPLPNWQTATLGVIARAASSVFAGPEKAADTEWLALVQGYVGAYFAGVADLHRYPRWARPVAHWFLPNAAACRRYVARARAVMEGVLRERAVGEGREVVGGYEDALEWAQEASGGRVQAGDVQLSLAMAALFTTTELFRALVVEMARRPELIGELRSEVEEQIGEHGISVAALSGMVLMDSFMKETQRLNSGPVALERVALKDITLPDGKVIPRGAHIMVDSTDLWNPAVYPNPDQFDARRFLRKRQEGDKASQFVQSSPTYNVFGGGRHICPGRFLASNELKLALAHILLKYDIRLGEGCEPKNLQHGFYVIGDPSVRLEVRRRDAPSGSLLLR</sequence>
<organism evidence="1 2">
    <name type="scientific">Chaetomium tenue</name>
    <dbReference type="NCBI Taxonomy" id="1854479"/>
    <lineage>
        <taxon>Eukaryota</taxon>
        <taxon>Fungi</taxon>
        <taxon>Dikarya</taxon>
        <taxon>Ascomycota</taxon>
        <taxon>Pezizomycotina</taxon>
        <taxon>Sordariomycetes</taxon>
        <taxon>Sordariomycetidae</taxon>
        <taxon>Sordariales</taxon>
        <taxon>Chaetomiaceae</taxon>
        <taxon>Chaetomium</taxon>
    </lineage>
</organism>
<gene>
    <name evidence="1" type="ORF">F5144DRAFT_649478</name>
</gene>
<protein>
    <submittedName>
        <fullName evidence="1">Cytochrome P450</fullName>
    </submittedName>
</protein>
<accession>A0ACB7P9D3</accession>
<comment type="caution">
    <text evidence="1">The sequence shown here is derived from an EMBL/GenBank/DDBJ whole genome shotgun (WGS) entry which is preliminary data.</text>
</comment>
<dbReference type="EMBL" id="JAGIZQ010000004">
    <property type="protein sequence ID" value="KAH6632069.1"/>
    <property type="molecule type" value="Genomic_DNA"/>
</dbReference>
<keyword evidence="2" id="KW-1185">Reference proteome</keyword>
<reference evidence="1 2" key="1">
    <citation type="journal article" date="2021" name="Nat. Commun.">
        <title>Genetic determinants of endophytism in the Arabidopsis root mycobiome.</title>
        <authorList>
            <person name="Mesny F."/>
            <person name="Miyauchi S."/>
            <person name="Thiergart T."/>
            <person name="Pickel B."/>
            <person name="Atanasova L."/>
            <person name="Karlsson M."/>
            <person name="Huettel B."/>
            <person name="Barry K.W."/>
            <person name="Haridas S."/>
            <person name="Chen C."/>
            <person name="Bauer D."/>
            <person name="Andreopoulos W."/>
            <person name="Pangilinan J."/>
            <person name="LaButti K."/>
            <person name="Riley R."/>
            <person name="Lipzen A."/>
            <person name="Clum A."/>
            <person name="Drula E."/>
            <person name="Henrissat B."/>
            <person name="Kohler A."/>
            <person name="Grigoriev I.V."/>
            <person name="Martin F.M."/>
            <person name="Hacquard S."/>
        </authorList>
    </citation>
    <scope>NUCLEOTIDE SEQUENCE [LARGE SCALE GENOMIC DNA]</scope>
    <source>
        <strain evidence="1 2">MPI-SDFR-AT-0079</strain>
    </source>
</reference>